<sequence length="608" mass="67637">MRRDVVVAFVLGVACAAAVLTREAAVGDDVLSALLTNAHAIHSADDPLAREYASPYDARWRSDDVDVDATQCDALCAIVRAGVDVRTRTRALDFRTAASAASAATRIALALWARAVSPITNTLSDIILRVGAIAATEASTVIRTTEPKVLIGWTLAFVGAAYLYHLCWRLTKHLRRARYRNKLKFFIIRMKLRAQRRVKAAMEPYARVYRKVASVGRAVKRRYASFIGSIRSKSRVAASALPHVLFLVIGLGVFRAMPAFMRRLVRQREVLASVALLVPMARTMYAVESDTVADVTKWLRFWAACAPLMLTLHFPFLYASVRLLFPFWPELLVLFTLWLNSRLTRGSELIVDAATPLVSRAMAYANVSSGAMGQLRTVVRASVRQTLQIGVFVMRFRSKRASDALRLVLDNMSFPLVTCTIFFFTPGLMTVYGCDIAGLVIPFIFTIDSLNEYYKFKATPEVASRAEMRKETEKRHEDKLRNLLTYWLAHAMIWSLSQELSTSALRWVPLLRHAQLAGIYWLQVFGGSQMITARMQSIKETIVADHQKALKAAISADLEASAAEEIAKAKDSNKSDSSPENPSFITSLPEIGADGLRLRKPSNLVDAD</sequence>
<dbReference type="InterPro" id="IPR004345">
    <property type="entry name" value="TB2_DP1_HVA22"/>
</dbReference>
<dbReference type="PANTHER" id="PTHR12300:SF161">
    <property type="entry name" value="RECEPTOR EXPRESSION-ENHANCING PROTEIN"/>
    <property type="match status" value="1"/>
</dbReference>
<feature type="transmembrane region" description="Helical" evidence="7">
    <location>
        <begin position="236"/>
        <end position="258"/>
    </location>
</feature>
<evidence type="ECO:0000313" key="9">
    <source>
        <dbReference type="EMBL" id="CAD8589199.1"/>
    </source>
</evidence>
<dbReference type="EMBL" id="HBEW01008732">
    <property type="protein sequence ID" value="CAD8589199.1"/>
    <property type="molecule type" value="Transcribed_RNA"/>
</dbReference>
<evidence type="ECO:0000256" key="4">
    <source>
        <dbReference type="ARBA" id="ARBA00022989"/>
    </source>
</evidence>
<feature type="transmembrane region" description="Helical" evidence="7">
    <location>
        <begin position="150"/>
        <end position="170"/>
    </location>
</feature>
<feature type="region of interest" description="Disordered" evidence="6">
    <location>
        <begin position="565"/>
        <end position="589"/>
    </location>
</feature>
<accession>A0A7S0PT42</accession>
<evidence type="ECO:0000256" key="1">
    <source>
        <dbReference type="ARBA" id="ARBA00004141"/>
    </source>
</evidence>
<feature type="signal peptide" evidence="8">
    <location>
        <begin position="1"/>
        <end position="18"/>
    </location>
</feature>
<dbReference type="GO" id="GO:0016020">
    <property type="term" value="C:membrane"/>
    <property type="evidence" value="ECO:0007669"/>
    <property type="project" value="UniProtKB-SubCell"/>
</dbReference>
<evidence type="ECO:0000256" key="7">
    <source>
        <dbReference type="SAM" id="Phobius"/>
    </source>
</evidence>
<keyword evidence="5 7" id="KW-0472">Membrane</keyword>
<evidence type="ECO:0000256" key="3">
    <source>
        <dbReference type="ARBA" id="ARBA00022692"/>
    </source>
</evidence>
<comment type="subcellular location">
    <subcellularLocation>
        <location evidence="1">Membrane</location>
        <topology evidence="1">Multi-pass membrane protein</topology>
    </subcellularLocation>
</comment>
<feature type="compositionally biased region" description="Basic and acidic residues" evidence="6">
    <location>
        <begin position="565"/>
        <end position="574"/>
    </location>
</feature>
<dbReference type="PANTHER" id="PTHR12300">
    <property type="entry name" value="HVA22-LIKE PROTEINS"/>
    <property type="match status" value="1"/>
</dbReference>
<proteinExistence type="inferred from homology"/>
<feature type="chain" id="PRO_5031435790" evidence="8">
    <location>
        <begin position="19"/>
        <end position="608"/>
    </location>
</feature>
<dbReference type="Pfam" id="PF03134">
    <property type="entry name" value="TB2_DP1_HVA22"/>
    <property type="match status" value="1"/>
</dbReference>
<organism evidence="9">
    <name type="scientific">Ostreococcus mediterraneus</name>
    <dbReference type="NCBI Taxonomy" id="1486918"/>
    <lineage>
        <taxon>Eukaryota</taxon>
        <taxon>Viridiplantae</taxon>
        <taxon>Chlorophyta</taxon>
        <taxon>Mamiellophyceae</taxon>
        <taxon>Mamiellales</taxon>
        <taxon>Bathycoccaceae</taxon>
        <taxon>Ostreococcus</taxon>
    </lineage>
</organism>
<keyword evidence="4 7" id="KW-1133">Transmembrane helix</keyword>
<evidence type="ECO:0000256" key="8">
    <source>
        <dbReference type="SAM" id="SignalP"/>
    </source>
</evidence>
<keyword evidence="8" id="KW-0732">Signal</keyword>
<evidence type="ECO:0000256" key="5">
    <source>
        <dbReference type="ARBA" id="ARBA00023136"/>
    </source>
</evidence>
<evidence type="ECO:0000256" key="2">
    <source>
        <dbReference type="ARBA" id="ARBA00008573"/>
    </source>
</evidence>
<keyword evidence="3 7" id="KW-0812">Transmembrane</keyword>
<comment type="similarity">
    <text evidence="2">Belongs to the DP1 family.</text>
</comment>
<protein>
    <submittedName>
        <fullName evidence="9">Uncharacterized protein</fullName>
    </submittedName>
</protein>
<gene>
    <name evidence="9" type="ORF">OMED0929_LOCUS7355</name>
</gene>
<dbReference type="PROSITE" id="PS51257">
    <property type="entry name" value="PROKAR_LIPOPROTEIN"/>
    <property type="match status" value="1"/>
</dbReference>
<evidence type="ECO:0000256" key="6">
    <source>
        <dbReference type="SAM" id="MobiDB-lite"/>
    </source>
</evidence>
<name>A0A7S0PT42_9CHLO</name>
<reference evidence="9" key="1">
    <citation type="submission" date="2021-01" db="EMBL/GenBank/DDBJ databases">
        <authorList>
            <person name="Corre E."/>
            <person name="Pelletier E."/>
            <person name="Niang G."/>
            <person name="Scheremetjew M."/>
            <person name="Finn R."/>
            <person name="Kale V."/>
            <person name="Holt S."/>
            <person name="Cochrane G."/>
            <person name="Meng A."/>
            <person name="Brown T."/>
            <person name="Cohen L."/>
        </authorList>
    </citation>
    <scope>NUCLEOTIDE SEQUENCE</scope>
    <source>
        <strain evidence="9">Clade-D-RCC2572</strain>
    </source>
</reference>
<dbReference type="AlphaFoldDB" id="A0A7S0PT42"/>